<keyword evidence="9" id="KW-0150">Chloroplast</keyword>
<evidence type="ECO:0000256" key="5">
    <source>
        <dbReference type="ARBA" id="ARBA00022989"/>
    </source>
</evidence>
<evidence type="ECO:0000256" key="4">
    <source>
        <dbReference type="ARBA" id="ARBA00022982"/>
    </source>
</evidence>
<dbReference type="GO" id="GO:0009512">
    <property type="term" value="C:cytochrome b6f complex"/>
    <property type="evidence" value="ECO:0007669"/>
    <property type="project" value="InterPro"/>
</dbReference>
<keyword evidence="2 8" id="KW-0813">Transport</keyword>
<comment type="similarity">
    <text evidence="8">Belongs to the PetG family.</text>
</comment>
<accession>A0A386AX12</accession>
<dbReference type="EMBL" id="MH591079">
    <property type="protein sequence ID" value="AYC63797.1"/>
    <property type="molecule type" value="Genomic_DNA"/>
</dbReference>
<keyword evidence="7 8" id="KW-0472">Membrane</keyword>
<dbReference type="NCBIfam" id="NF001907">
    <property type="entry name" value="PRK00665.1"/>
    <property type="match status" value="1"/>
</dbReference>
<evidence type="ECO:0000256" key="6">
    <source>
        <dbReference type="ARBA" id="ARBA00023078"/>
    </source>
</evidence>
<dbReference type="HAMAP" id="MF_00432">
    <property type="entry name" value="Cytb6_f_PetG"/>
    <property type="match status" value="1"/>
</dbReference>
<keyword evidence="9" id="KW-0934">Plastid</keyword>
<keyword evidence="8" id="KW-0602">Photosynthesis</keyword>
<comment type="function">
    <text evidence="8">Component of the cytochrome b6-f complex, which mediates electron transfer between photosystem II (PSII) and photosystem I (PSI), cyclic electron flow around PSI, and state transitions. PetG is required for either the stability or assembly of the cytochrome b6-f complex.</text>
</comment>
<name>A0A386AX12_9CHLO</name>
<evidence type="ECO:0000256" key="7">
    <source>
        <dbReference type="ARBA" id="ARBA00023136"/>
    </source>
</evidence>
<dbReference type="EMBL" id="MH591082">
    <property type="protein sequence ID" value="AYC63901.1"/>
    <property type="molecule type" value="Genomic_DNA"/>
</dbReference>
<dbReference type="SUPFAM" id="SSF103446">
    <property type="entry name" value="PetG subunit of the cytochrome b6f complex"/>
    <property type="match status" value="1"/>
</dbReference>
<evidence type="ECO:0000256" key="8">
    <source>
        <dbReference type="HAMAP-Rule" id="MF_00432"/>
    </source>
</evidence>
<evidence type="ECO:0000313" key="9">
    <source>
        <dbReference type="EMBL" id="AYC63901.1"/>
    </source>
</evidence>
<dbReference type="PIRSF" id="PIRSF000034">
    <property type="entry name" value="Cyt_b6-f_V"/>
    <property type="match status" value="1"/>
</dbReference>
<sequence length="36" mass="3969">MVESLLSGIVLGLVPVTIIGLFITAYLQYRRGSQFL</sequence>
<dbReference type="Pfam" id="PF02529">
    <property type="entry name" value="PetG"/>
    <property type="match status" value="1"/>
</dbReference>
<keyword evidence="4 8" id="KW-0249">Electron transport</keyword>
<proteinExistence type="inferred from homology"/>
<dbReference type="GO" id="GO:0009535">
    <property type="term" value="C:chloroplast thylakoid membrane"/>
    <property type="evidence" value="ECO:0007669"/>
    <property type="project" value="UniProtKB-SubCell"/>
</dbReference>
<comment type="subunit">
    <text evidence="8">The 4 large subunits of the cytochrome b6-f complex are cytochrome b6, subunit IV (17 kDa polypeptide, PetD), cytochrome f and the Rieske protein, while the 4 small subunits are PetG, PetL, PetM and PetN. The complex functions as a dimer.</text>
</comment>
<evidence type="ECO:0000256" key="3">
    <source>
        <dbReference type="ARBA" id="ARBA00022692"/>
    </source>
</evidence>
<gene>
    <name evidence="8 9" type="primary">petG</name>
</gene>
<dbReference type="InterPro" id="IPR003683">
    <property type="entry name" value="Cyt_6/f_cplx_su5"/>
</dbReference>
<evidence type="ECO:0000256" key="1">
    <source>
        <dbReference type="ARBA" id="ARBA00004167"/>
    </source>
</evidence>
<dbReference type="AlphaFoldDB" id="A0A386AX12"/>
<keyword evidence="6 8" id="KW-0793">Thylakoid</keyword>
<dbReference type="InterPro" id="IPR036099">
    <property type="entry name" value="Cyt_6/f_cplx_su5_sf"/>
</dbReference>
<keyword evidence="5 8" id="KW-1133">Transmembrane helix</keyword>
<comment type="subcellular location">
    <subcellularLocation>
        <location evidence="1">Membrane</location>
        <topology evidence="1">Single-pass membrane protein</topology>
    </subcellularLocation>
    <subcellularLocation>
        <location evidence="8">Plastid</location>
        <location evidence="8">Chloroplast thylakoid membrane</location>
        <topology evidence="8">Single-pass membrane protein</topology>
    </subcellularLocation>
</comment>
<organism evidence="9">
    <name type="scientific">Dichotomosiphon tuberosus</name>
    <dbReference type="NCBI Taxonomy" id="118263"/>
    <lineage>
        <taxon>Eukaryota</taxon>
        <taxon>Viridiplantae</taxon>
        <taxon>Chlorophyta</taxon>
        <taxon>core chlorophytes</taxon>
        <taxon>Ulvophyceae</taxon>
        <taxon>TCBD clade</taxon>
        <taxon>Bryopsidales</taxon>
        <taxon>Halimedineae</taxon>
        <taxon>Dichotomosiphonaceae</taxon>
        <taxon>Dichotomosiphon</taxon>
    </lineage>
</organism>
<geneLocation type="chloroplast" evidence="9"/>
<reference evidence="9" key="2">
    <citation type="journal article" date="2019" name="Mol. Phylogenet. Evol.">
        <title>Reassessment of the classification of bryopsidales (chlorophyta) based on chloroplast phylogenomic analyses.</title>
        <authorList>
            <person name="Cremen M.C."/>
            <person name="Leliaert F."/>
            <person name="West J."/>
            <person name="Lam D.W."/>
            <person name="Shimada S."/>
            <person name="Lopez-Bautista J.M."/>
            <person name="Verbruggen H."/>
        </authorList>
    </citation>
    <scope>NUCLEOTIDE SEQUENCE</scope>
</reference>
<keyword evidence="3 8" id="KW-0812">Transmembrane</keyword>
<protein>
    <recommendedName>
        <fullName evidence="8">Cytochrome b6-f complex subunit 5</fullName>
    </recommendedName>
    <alternativeName>
        <fullName evidence="8">Cytochrome b6-f complex subunit PetG</fullName>
    </alternativeName>
    <alternativeName>
        <fullName evidence="8">Cytochrome b6-f complex subunit V</fullName>
    </alternativeName>
</protein>
<dbReference type="GO" id="GO:0015979">
    <property type="term" value="P:photosynthesis"/>
    <property type="evidence" value="ECO:0007669"/>
    <property type="project" value="UniProtKB-KW"/>
</dbReference>
<evidence type="ECO:0000256" key="2">
    <source>
        <dbReference type="ARBA" id="ARBA00022448"/>
    </source>
</evidence>
<reference evidence="9" key="1">
    <citation type="submission" date="2018-07" db="EMBL/GenBank/DDBJ databases">
        <authorList>
            <person name="Quirk P.G."/>
            <person name="Krulwich T.A."/>
        </authorList>
    </citation>
    <scope>NUCLEOTIDE SEQUENCE</scope>
</reference>
<dbReference type="GO" id="GO:0017004">
    <property type="term" value="P:cytochrome complex assembly"/>
    <property type="evidence" value="ECO:0007669"/>
    <property type="project" value="UniProtKB-UniRule"/>
</dbReference>